<proteinExistence type="predicted"/>
<keyword evidence="1" id="KW-0472">Membrane</keyword>
<dbReference type="OrthoDB" id="2014058at2759"/>
<dbReference type="InterPro" id="IPR038863">
    <property type="entry name" value="Put_Complex_I_su8"/>
</dbReference>
<evidence type="ECO:0000313" key="2">
    <source>
        <dbReference type="EMBL" id="PPS11412.1"/>
    </source>
</evidence>
<name>A0A2P5Y766_GOSBA</name>
<evidence type="ECO:0008006" key="4">
    <source>
        <dbReference type="Google" id="ProtNLM"/>
    </source>
</evidence>
<evidence type="ECO:0000256" key="1">
    <source>
        <dbReference type="SAM" id="Phobius"/>
    </source>
</evidence>
<accession>A0A2P5Y766</accession>
<dbReference type="PANTHER" id="PTHR36401:SF1">
    <property type="entry name" value="NADH DEHYDROGENASE [UBIQUINONE] 1 BETA SUBCOMPLEX SUBUNIT 8, MITOCHONDRIAL"/>
    <property type="match status" value="1"/>
</dbReference>
<keyword evidence="1" id="KW-1133">Transmembrane helix</keyword>
<protein>
    <recommendedName>
        <fullName evidence="4">NADH dehydrogenase [ubiquinone] 1 beta subcomplex subunit 8, mitochondrial</fullName>
    </recommendedName>
</protein>
<feature type="transmembrane region" description="Helical" evidence="1">
    <location>
        <begin position="78"/>
        <end position="98"/>
    </location>
</feature>
<reference evidence="2 3" key="1">
    <citation type="submission" date="2015-01" db="EMBL/GenBank/DDBJ databases">
        <title>Genome of allotetraploid Gossypium barbadense reveals genomic plasticity and fiber elongation in cotton evolution.</title>
        <authorList>
            <person name="Chen X."/>
            <person name="Liu X."/>
            <person name="Zhao B."/>
            <person name="Zheng H."/>
            <person name="Hu Y."/>
            <person name="Lu G."/>
            <person name="Yang C."/>
            <person name="Chen J."/>
            <person name="Shan C."/>
            <person name="Zhang L."/>
            <person name="Zhou Y."/>
            <person name="Wang L."/>
            <person name="Guo W."/>
            <person name="Bai Y."/>
            <person name="Ruan J."/>
            <person name="Shangguan X."/>
            <person name="Mao Y."/>
            <person name="Jiang J."/>
            <person name="Zhu Y."/>
            <person name="Lei J."/>
            <person name="Kang H."/>
            <person name="Chen S."/>
            <person name="He X."/>
            <person name="Wang R."/>
            <person name="Wang Y."/>
            <person name="Chen J."/>
            <person name="Wang L."/>
            <person name="Yu S."/>
            <person name="Wang B."/>
            <person name="Wei J."/>
            <person name="Song S."/>
            <person name="Lu X."/>
            <person name="Gao Z."/>
            <person name="Gu W."/>
            <person name="Deng X."/>
            <person name="Ma D."/>
            <person name="Wang S."/>
            <person name="Liang W."/>
            <person name="Fang L."/>
            <person name="Cai C."/>
            <person name="Zhu X."/>
            <person name="Zhou B."/>
            <person name="Zhang Y."/>
            <person name="Chen Z."/>
            <person name="Xu S."/>
            <person name="Zhu R."/>
            <person name="Wang S."/>
            <person name="Zhang T."/>
            <person name="Zhao G."/>
        </authorList>
    </citation>
    <scope>NUCLEOTIDE SEQUENCE [LARGE SCALE GENOMIC DNA]</scope>
    <source>
        <strain evidence="3">cv. Xinhai21</strain>
        <tissue evidence="2">Leaf</tissue>
    </source>
</reference>
<organism evidence="2 3">
    <name type="scientific">Gossypium barbadense</name>
    <name type="common">Sea Island cotton</name>
    <name type="synonym">Hibiscus barbadensis</name>
    <dbReference type="NCBI Taxonomy" id="3634"/>
    <lineage>
        <taxon>Eukaryota</taxon>
        <taxon>Viridiplantae</taxon>
        <taxon>Streptophyta</taxon>
        <taxon>Embryophyta</taxon>
        <taxon>Tracheophyta</taxon>
        <taxon>Spermatophyta</taxon>
        <taxon>Magnoliopsida</taxon>
        <taxon>eudicotyledons</taxon>
        <taxon>Gunneridae</taxon>
        <taxon>Pentapetalae</taxon>
        <taxon>rosids</taxon>
        <taxon>malvids</taxon>
        <taxon>Malvales</taxon>
        <taxon>Malvaceae</taxon>
        <taxon>Malvoideae</taxon>
        <taxon>Gossypium</taxon>
    </lineage>
</organism>
<sequence length="149" mass="16056">MAGRLSNVASRIMGGTGVVSRSVASSFRLRSGMGLPVGKHIVPDKPLPVNDELIWDNGTAFPEPCIDRIADTVGKYEALAWMCGGLSFFASLGFLAWWNDKASKIPFLSGVLDMFEIGKIGISSESLSQNRGICELPALGWKIFHARGL</sequence>
<keyword evidence="1" id="KW-0812">Transmembrane</keyword>
<evidence type="ECO:0000313" key="3">
    <source>
        <dbReference type="Proteomes" id="UP000239757"/>
    </source>
</evidence>
<dbReference type="Proteomes" id="UP000239757">
    <property type="component" value="Unassembled WGS sequence"/>
</dbReference>
<dbReference type="EMBL" id="KZ663597">
    <property type="protein sequence ID" value="PPS11412.1"/>
    <property type="molecule type" value="Genomic_DNA"/>
</dbReference>
<dbReference type="AlphaFoldDB" id="A0A2P5Y766"/>
<gene>
    <name evidence="2" type="ORF">GOBAR_AA09229</name>
</gene>
<dbReference type="PANTHER" id="PTHR36401">
    <property type="entry name" value="NADH DEHYDROGENASE [UBIQUINONE] 1 BETA SUBCOMPLEX SUBUNIT 8, MITOCHONDRIAL"/>
    <property type="match status" value="1"/>
</dbReference>